<dbReference type="InterPro" id="IPR036465">
    <property type="entry name" value="vWFA_dom_sf"/>
</dbReference>
<dbReference type="CDD" id="cd03143">
    <property type="entry name" value="A4_beta-galactosidase_middle_domain"/>
    <property type="match status" value="1"/>
</dbReference>
<name>B8JCL8_ANAD2</name>
<keyword evidence="4" id="KW-1185">Reference proteome</keyword>
<dbReference type="EMBL" id="CP001359">
    <property type="protein sequence ID" value="ACL67738.1"/>
    <property type="molecule type" value="Genomic_DNA"/>
</dbReference>
<feature type="domain" description="Aerotolerance regulator N-terminal" evidence="2">
    <location>
        <begin position="1"/>
        <end position="78"/>
    </location>
</feature>
<dbReference type="RefSeq" id="WP_015935421.1">
    <property type="nucleotide sequence ID" value="NC_011891.1"/>
</dbReference>
<dbReference type="Gene3D" id="3.40.50.880">
    <property type="match status" value="1"/>
</dbReference>
<keyword evidence="1" id="KW-0812">Transmembrane</keyword>
<dbReference type="PANTHER" id="PTHR37464">
    <property type="entry name" value="BLL2463 PROTEIN"/>
    <property type="match status" value="1"/>
</dbReference>
<dbReference type="HOGENOM" id="CLU_017817_0_0_7"/>
<dbReference type="InterPro" id="IPR011933">
    <property type="entry name" value="Double_TM_dom"/>
</dbReference>
<dbReference type="Proteomes" id="UP000007089">
    <property type="component" value="Chromosome"/>
</dbReference>
<dbReference type="PANTHER" id="PTHR37464:SF1">
    <property type="entry name" value="BLL2463 PROTEIN"/>
    <property type="match status" value="1"/>
</dbReference>
<feature type="transmembrane region" description="Helical" evidence="1">
    <location>
        <begin position="58"/>
        <end position="76"/>
    </location>
</feature>
<dbReference type="Gene3D" id="3.40.50.410">
    <property type="entry name" value="von Willebrand factor, type A domain"/>
    <property type="match status" value="1"/>
</dbReference>
<dbReference type="InterPro" id="IPR024163">
    <property type="entry name" value="Aerotolerance_reg_N"/>
</dbReference>
<organism evidence="3 4">
    <name type="scientific">Anaeromyxobacter dehalogenans (strain ATCC BAA-258 / DSM 21875 / 2CP-1)</name>
    <dbReference type="NCBI Taxonomy" id="455488"/>
    <lineage>
        <taxon>Bacteria</taxon>
        <taxon>Pseudomonadati</taxon>
        <taxon>Myxococcota</taxon>
        <taxon>Myxococcia</taxon>
        <taxon>Myxococcales</taxon>
        <taxon>Cystobacterineae</taxon>
        <taxon>Anaeromyxobacteraceae</taxon>
        <taxon>Anaeromyxobacter</taxon>
    </lineage>
</organism>
<dbReference type="SUPFAM" id="SSF52317">
    <property type="entry name" value="Class I glutamine amidotransferase-like"/>
    <property type="match status" value="1"/>
</dbReference>
<proteinExistence type="predicted"/>
<sequence>MNLGFGNPALIWGLLAAAIPLVVHLFFRRRPRPTPFPAIDFVLRARRETQRRLRLKKVLLFTARTLLLAAIAAAIARPRAEQPGEAAQAVARGPRATAIVLDASGSMRYRLGSHPLFDRARADALGALASLSPEEPATAVVCGAGAPQAEAPSFDRAAVRRVLERAQASAAYSDLSACVGAALRALASAKAQEGLPKRLVVATDLAASAWRLDGPAPAVEGPQGAVRPEVSVLDAARGAGLPNHAVVGLEAEPDPAAGPRGYRVTALLANHAAAPLKDAPLLLTVGTGPAAKTPIRAFTEVPAGGATRKSLLHAFAEGGPAVVQVSLPEDGLPDDDARALTVVVPREVRALVVDGAPSPVKYRDEAYFVESALASPASPVRPTLVDAEAFPRADLSRFDVVFLLNVRTLGGRAAELSRFVEAGGGLFVSLGDQVDPELYGRELGPLLPMPLHVEKTAGARGDPAGALRAARFAEVAWDHPALSIFTGDAREGLLGVRTARYMLAKPGARGAAPQVLMTFEDGAPALVEARRGRGRVLLFTSSADRDWTDWPIRTSFLPAMQRFAGYLAGALEERREPPSVVGARRKLRLGQGEALVALIGPDGRERSRAELEREGLTEEKPGVVELSPAEPGLWQVKIAAGGQQRVEPRLAFAVAFDPRESDTRRLEPSELTAWFGGAAHARVDGDARRAGVRQLPLWSILLALGVAAFFLEGLLLA</sequence>
<dbReference type="Pfam" id="PF07584">
    <property type="entry name" value="BatA"/>
    <property type="match status" value="1"/>
</dbReference>
<dbReference type="KEGG" id="acp:A2cp1_4421"/>
<keyword evidence="1" id="KW-0472">Membrane</keyword>
<reference evidence="3" key="1">
    <citation type="submission" date="2009-01" db="EMBL/GenBank/DDBJ databases">
        <title>Complete sequence of Anaeromyxobacter dehalogenans 2CP-1.</title>
        <authorList>
            <consortium name="US DOE Joint Genome Institute"/>
            <person name="Lucas S."/>
            <person name="Copeland A."/>
            <person name="Lapidus A."/>
            <person name="Glavina del Rio T."/>
            <person name="Dalin E."/>
            <person name="Tice H."/>
            <person name="Bruce D."/>
            <person name="Goodwin L."/>
            <person name="Pitluck S."/>
            <person name="Saunders E."/>
            <person name="Brettin T."/>
            <person name="Detter J.C."/>
            <person name="Han C."/>
            <person name="Larimer F."/>
            <person name="Land M."/>
            <person name="Hauser L."/>
            <person name="Kyrpides N."/>
            <person name="Ovchinnikova G."/>
            <person name="Beliaev A.S."/>
            <person name="Richardson P."/>
        </authorList>
    </citation>
    <scope>NUCLEOTIDE SEQUENCE</scope>
    <source>
        <strain evidence="3">2CP-1</strain>
    </source>
</reference>
<dbReference type="NCBIfam" id="TIGR02226">
    <property type="entry name" value="two_anch"/>
    <property type="match status" value="1"/>
</dbReference>
<dbReference type="InterPro" id="IPR029062">
    <property type="entry name" value="Class_I_gatase-like"/>
</dbReference>
<feature type="transmembrane region" description="Helical" evidence="1">
    <location>
        <begin position="6"/>
        <end position="27"/>
    </location>
</feature>
<dbReference type="AlphaFoldDB" id="B8JCL8"/>
<gene>
    <name evidence="3" type="ordered locus">A2cp1_4421</name>
</gene>
<protein>
    <recommendedName>
        <fullName evidence="2">Aerotolerance regulator N-terminal domain-containing protein</fullName>
    </recommendedName>
</protein>
<evidence type="ECO:0000256" key="1">
    <source>
        <dbReference type="SAM" id="Phobius"/>
    </source>
</evidence>
<dbReference type="SUPFAM" id="SSF53300">
    <property type="entry name" value="vWA-like"/>
    <property type="match status" value="1"/>
</dbReference>
<keyword evidence="1" id="KW-1133">Transmembrane helix</keyword>
<evidence type="ECO:0000313" key="3">
    <source>
        <dbReference type="EMBL" id="ACL67738.1"/>
    </source>
</evidence>
<evidence type="ECO:0000259" key="2">
    <source>
        <dbReference type="Pfam" id="PF07584"/>
    </source>
</evidence>
<feature type="transmembrane region" description="Helical" evidence="1">
    <location>
        <begin position="695"/>
        <end position="716"/>
    </location>
</feature>
<evidence type="ECO:0000313" key="4">
    <source>
        <dbReference type="Proteomes" id="UP000007089"/>
    </source>
</evidence>
<accession>B8JCL8</accession>